<sequence length="639" mass="68399">MLGATAVCVVSWAALVVAAATDAGNALATVADLLGLVPLGLAWLIAVRVPTSPVGPALAWLAACLVGTRAVETWGDTTWWGSDVVAVIGAGAWPWQLVGFLILLLVFPTGLLPGRRWRVLCWLVPASAALMNVAFVLSMNYDDVPAAHSPIAVPEPLWMPLMFAALGVVLAVTVGCLASVVVRYRHGDERTRQQLRWLILAAGAVVVLMVASWVVTSLGWMGDGAYAGFLLGIVVLVPAAVTIAILRHDLFEIDRVLSDSVAWALTTAVAALLTAGLVMATGYLVGRDSVVGLSASVFLVALVVLPLHRWFHNAVGRVIDRDRVVLLERIRRFVDQVREGSAEPEAVEQVLRDAVGDPALSLLLTSVDDGRYVDLSGEPVHLPQDAVRVPLRTTDTEIGLLLVRDPSARHLRRVQLAVSAARLPIEVSRLRLGLHRALQEVDDSRNRIVAATVAERHRLERDLHDGAQQQLLAIGMQLRAAQRQLPPGHPVLGELDQAVEGLEQTVRELRRLAHGVRPASLDDGLAAALRRLAPDCPIPIHFTVPEVMPPEIVATTAYFVVAEAIANALKHAQATRIDVIVREVDQHLHVSVTDDGVGGAPSHGLVTLRDRVNSVGGRLTISSPPRSGTAIEVVLPCAS</sequence>
<evidence type="ECO:0000313" key="12">
    <source>
        <dbReference type="EMBL" id="TCO36019.1"/>
    </source>
</evidence>
<evidence type="ECO:0000256" key="6">
    <source>
        <dbReference type="ARBA" id="ARBA00022777"/>
    </source>
</evidence>
<evidence type="ECO:0000256" key="3">
    <source>
        <dbReference type="ARBA" id="ARBA00022553"/>
    </source>
</evidence>
<dbReference type="InterPro" id="IPR011712">
    <property type="entry name" value="Sig_transdc_His_kin_sub3_dim/P"/>
</dbReference>
<dbReference type="Pfam" id="PF07730">
    <property type="entry name" value="HisKA_3"/>
    <property type="match status" value="1"/>
</dbReference>
<keyword evidence="13" id="KW-1185">Reference proteome</keyword>
<evidence type="ECO:0000256" key="10">
    <source>
        <dbReference type="SAM" id="SignalP"/>
    </source>
</evidence>
<feature type="transmembrane region" description="Helical" evidence="9">
    <location>
        <begin position="260"/>
        <end position="284"/>
    </location>
</feature>
<evidence type="ECO:0000256" key="1">
    <source>
        <dbReference type="ARBA" id="ARBA00000085"/>
    </source>
</evidence>
<dbReference type="EMBL" id="SLWN01000001">
    <property type="protein sequence ID" value="TCO36019.1"/>
    <property type="molecule type" value="Genomic_DNA"/>
</dbReference>
<organism evidence="12 13">
    <name type="scientific">Kribbella steppae</name>
    <dbReference type="NCBI Taxonomy" id="2512223"/>
    <lineage>
        <taxon>Bacteria</taxon>
        <taxon>Bacillati</taxon>
        <taxon>Actinomycetota</taxon>
        <taxon>Actinomycetes</taxon>
        <taxon>Propionibacteriales</taxon>
        <taxon>Kribbellaceae</taxon>
        <taxon>Kribbella</taxon>
    </lineage>
</organism>
<feature type="chain" id="PRO_5039474920" description="histidine kinase" evidence="10">
    <location>
        <begin position="29"/>
        <end position="639"/>
    </location>
</feature>
<dbReference type="GO" id="GO:0005524">
    <property type="term" value="F:ATP binding"/>
    <property type="evidence" value="ECO:0007669"/>
    <property type="project" value="UniProtKB-KW"/>
</dbReference>
<feature type="transmembrane region" description="Helical" evidence="9">
    <location>
        <begin position="28"/>
        <end position="47"/>
    </location>
</feature>
<dbReference type="InterPro" id="IPR036890">
    <property type="entry name" value="HATPase_C_sf"/>
</dbReference>
<proteinExistence type="predicted"/>
<feature type="transmembrane region" description="Helical" evidence="9">
    <location>
        <begin position="226"/>
        <end position="248"/>
    </location>
</feature>
<dbReference type="Gene3D" id="1.20.5.1930">
    <property type="match status" value="1"/>
</dbReference>
<feature type="signal peptide" evidence="10">
    <location>
        <begin position="1"/>
        <end position="28"/>
    </location>
</feature>
<dbReference type="Gene3D" id="3.30.565.10">
    <property type="entry name" value="Histidine kinase-like ATPase, C-terminal domain"/>
    <property type="match status" value="1"/>
</dbReference>
<feature type="transmembrane region" description="Helical" evidence="9">
    <location>
        <begin position="197"/>
        <end position="220"/>
    </location>
</feature>
<feature type="transmembrane region" description="Helical" evidence="9">
    <location>
        <begin position="84"/>
        <end position="107"/>
    </location>
</feature>
<evidence type="ECO:0000259" key="11">
    <source>
        <dbReference type="SMART" id="SM00387"/>
    </source>
</evidence>
<evidence type="ECO:0000256" key="2">
    <source>
        <dbReference type="ARBA" id="ARBA00012438"/>
    </source>
</evidence>
<dbReference type="InterPro" id="IPR050482">
    <property type="entry name" value="Sensor_HK_TwoCompSys"/>
</dbReference>
<dbReference type="PANTHER" id="PTHR24421">
    <property type="entry name" value="NITRATE/NITRITE SENSOR PROTEIN NARX-RELATED"/>
    <property type="match status" value="1"/>
</dbReference>
<feature type="transmembrane region" description="Helical" evidence="9">
    <location>
        <begin position="161"/>
        <end position="185"/>
    </location>
</feature>
<keyword evidence="6 12" id="KW-0418">Kinase</keyword>
<keyword evidence="9" id="KW-0812">Transmembrane</keyword>
<keyword evidence="10" id="KW-0732">Signal</keyword>
<comment type="catalytic activity">
    <reaction evidence="1">
        <text>ATP + protein L-histidine = ADP + protein N-phospho-L-histidine.</text>
        <dbReference type="EC" id="2.7.13.3"/>
    </reaction>
</comment>
<keyword evidence="5" id="KW-0547">Nucleotide-binding</keyword>
<dbReference type="CDD" id="cd16917">
    <property type="entry name" value="HATPase_UhpB-NarQ-NarX-like"/>
    <property type="match status" value="1"/>
</dbReference>
<protein>
    <recommendedName>
        <fullName evidence="2">histidine kinase</fullName>
        <ecNumber evidence="2">2.7.13.3</ecNumber>
    </recommendedName>
</protein>
<keyword evidence="7" id="KW-0067">ATP-binding</keyword>
<keyword evidence="8" id="KW-0902">Two-component regulatory system</keyword>
<dbReference type="Proteomes" id="UP000294508">
    <property type="component" value="Unassembled WGS sequence"/>
</dbReference>
<gene>
    <name evidence="12" type="ORF">EV652_101908</name>
</gene>
<name>A0A4R2HY41_9ACTN</name>
<accession>A0A4R2HY41</accession>
<reference evidence="12 13" key="1">
    <citation type="journal article" date="2015" name="Stand. Genomic Sci.">
        <title>Genomic Encyclopedia of Bacterial and Archaeal Type Strains, Phase III: the genomes of soil and plant-associated and newly described type strains.</title>
        <authorList>
            <person name="Whitman W.B."/>
            <person name="Woyke T."/>
            <person name="Klenk H.P."/>
            <person name="Zhou Y."/>
            <person name="Lilburn T.G."/>
            <person name="Beck B.J."/>
            <person name="De Vos P."/>
            <person name="Vandamme P."/>
            <person name="Eisen J.A."/>
            <person name="Garrity G."/>
            <person name="Hugenholtz P."/>
            <person name="Kyrpides N.C."/>
        </authorList>
    </citation>
    <scope>NUCLEOTIDE SEQUENCE [LARGE SCALE GENOMIC DNA]</scope>
    <source>
        <strain evidence="12 13">VKM Ac-2572</strain>
    </source>
</reference>
<dbReference type="SMART" id="SM00387">
    <property type="entry name" value="HATPase_c"/>
    <property type="match status" value="1"/>
</dbReference>
<dbReference type="GO" id="GO:0000155">
    <property type="term" value="F:phosphorelay sensor kinase activity"/>
    <property type="evidence" value="ECO:0007669"/>
    <property type="project" value="InterPro"/>
</dbReference>
<dbReference type="AlphaFoldDB" id="A0A4R2HY41"/>
<dbReference type="EC" id="2.7.13.3" evidence="2"/>
<dbReference type="GO" id="GO:0046983">
    <property type="term" value="F:protein dimerization activity"/>
    <property type="evidence" value="ECO:0007669"/>
    <property type="project" value="InterPro"/>
</dbReference>
<keyword evidence="9" id="KW-0472">Membrane</keyword>
<feature type="transmembrane region" description="Helical" evidence="9">
    <location>
        <begin position="290"/>
        <end position="311"/>
    </location>
</feature>
<feature type="transmembrane region" description="Helical" evidence="9">
    <location>
        <begin position="119"/>
        <end position="141"/>
    </location>
</feature>
<evidence type="ECO:0000313" key="13">
    <source>
        <dbReference type="Proteomes" id="UP000294508"/>
    </source>
</evidence>
<evidence type="ECO:0000256" key="5">
    <source>
        <dbReference type="ARBA" id="ARBA00022741"/>
    </source>
</evidence>
<keyword evidence="4" id="KW-0808">Transferase</keyword>
<dbReference type="Pfam" id="PF02518">
    <property type="entry name" value="HATPase_c"/>
    <property type="match status" value="1"/>
</dbReference>
<dbReference type="GO" id="GO:0016020">
    <property type="term" value="C:membrane"/>
    <property type="evidence" value="ECO:0007669"/>
    <property type="project" value="InterPro"/>
</dbReference>
<keyword evidence="9" id="KW-1133">Transmembrane helix</keyword>
<evidence type="ECO:0000256" key="8">
    <source>
        <dbReference type="ARBA" id="ARBA00023012"/>
    </source>
</evidence>
<feature type="domain" description="Histidine kinase/HSP90-like ATPase" evidence="11">
    <location>
        <begin position="552"/>
        <end position="639"/>
    </location>
</feature>
<dbReference type="SUPFAM" id="SSF55874">
    <property type="entry name" value="ATPase domain of HSP90 chaperone/DNA topoisomerase II/histidine kinase"/>
    <property type="match status" value="1"/>
</dbReference>
<evidence type="ECO:0000256" key="7">
    <source>
        <dbReference type="ARBA" id="ARBA00022840"/>
    </source>
</evidence>
<evidence type="ECO:0000256" key="9">
    <source>
        <dbReference type="SAM" id="Phobius"/>
    </source>
</evidence>
<evidence type="ECO:0000256" key="4">
    <source>
        <dbReference type="ARBA" id="ARBA00022679"/>
    </source>
</evidence>
<dbReference type="PANTHER" id="PTHR24421:SF10">
    <property type="entry name" value="NITRATE_NITRITE SENSOR PROTEIN NARQ"/>
    <property type="match status" value="1"/>
</dbReference>
<keyword evidence="3" id="KW-0597">Phosphoprotein</keyword>
<dbReference type="InterPro" id="IPR003594">
    <property type="entry name" value="HATPase_dom"/>
</dbReference>
<comment type="caution">
    <text evidence="12">The sequence shown here is derived from an EMBL/GenBank/DDBJ whole genome shotgun (WGS) entry which is preliminary data.</text>
</comment>
<feature type="transmembrane region" description="Helical" evidence="9">
    <location>
        <begin position="54"/>
        <end position="72"/>
    </location>
</feature>